<keyword evidence="16" id="KW-1185">Reference proteome</keyword>
<keyword evidence="10" id="KW-0325">Glycoprotein</keyword>
<keyword evidence="5" id="KW-0812">Transmembrane</keyword>
<sequence>LCPSLWARGADMGVLRSLRGWGLLDYKTEKYVLTRNRRVGALQRVLQLGILGYVIGWSLIFKKGYQEKESDPQVSVITKLKGVSVSQIEALGNRLWDVVDYTKPPQGENVFFLVTNFLATPEQVQGTCPEVRPLLEPPRKDSGLASVPGIKTGKCVVFNSTYQTCEIWGWCPVESGGTSRKPRLLESENFTLFIKNSITFPKFNVFKTNTLETLDNTYFKSCRYDALFSPFCPVFRVGDVVKAAGGDFEDLALSGGVVRIQISWDCDLDRPGIECQPCYSFWLQEKGYNFRTATHWWKPPGMEARSLFKLFGIRFEILVAGQVGAGLGPAGRGVTFLCDLLLLYVDGEAPFYWGKKYEEAKEASILAASAQAHSRHPRCPLGQAPGPEPSLCLQAKAPKIKGEPEPASASGDHEGPVGSWSQSSPAMNSDLTAGKEGLDTGTA</sequence>
<evidence type="ECO:0000256" key="2">
    <source>
        <dbReference type="ARBA" id="ARBA00009848"/>
    </source>
</evidence>
<dbReference type="Pfam" id="PF00864">
    <property type="entry name" value="P2X_receptor"/>
    <property type="match status" value="1"/>
</dbReference>
<reference evidence="15" key="3">
    <citation type="submission" date="2025-09" db="UniProtKB">
        <authorList>
            <consortium name="Ensembl"/>
        </authorList>
    </citation>
    <scope>IDENTIFICATION</scope>
</reference>
<evidence type="ECO:0000313" key="15">
    <source>
        <dbReference type="Ensembl" id="ENSVURP00010027003.1"/>
    </source>
</evidence>
<keyword evidence="6" id="KW-1133">Transmembrane helix</keyword>
<dbReference type="GO" id="GO:0004931">
    <property type="term" value="F:extracellularly ATP-gated monoatomic cation channel activity"/>
    <property type="evidence" value="ECO:0007669"/>
    <property type="project" value="InterPro"/>
</dbReference>
<organism evidence="15 16">
    <name type="scientific">Vombatus ursinus</name>
    <name type="common">Common wombat</name>
    <dbReference type="NCBI Taxonomy" id="29139"/>
    <lineage>
        <taxon>Eukaryota</taxon>
        <taxon>Metazoa</taxon>
        <taxon>Chordata</taxon>
        <taxon>Craniata</taxon>
        <taxon>Vertebrata</taxon>
        <taxon>Euteleostomi</taxon>
        <taxon>Mammalia</taxon>
        <taxon>Metatheria</taxon>
        <taxon>Diprotodontia</taxon>
        <taxon>Vombatidae</taxon>
        <taxon>Vombatus</taxon>
    </lineage>
</organism>
<dbReference type="GO" id="GO:0005737">
    <property type="term" value="C:cytoplasm"/>
    <property type="evidence" value="ECO:0007669"/>
    <property type="project" value="Ensembl"/>
</dbReference>
<evidence type="ECO:0000256" key="5">
    <source>
        <dbReference type="ARBA" id="ARBA00022692"/>
    </source>
</evidence>
<dbReference type="GO" id="GO:0070588">
    <property type="term" value="P:calcium ion transmembrane transport"/>
    <property type="evidence" value="ECO:0007669"/>
    <property type="project" value="TreeGrafter"/>
</dbReference>
<evidence type="ECO:0000256" key="9">
    <source>
        <dbReference type="ARBA" id="ARBA00023157"/>
    </source>
</evidence>
<evidence type="ECO:0000313" key="16">
    <source>
        <dbReference type="Proteomes" id="UP000314987"/>
    </source>
</evidence>
<dbReference type="GO" id="GO:0098794">
    <property type="term" value="C:postsynapse"/>
    <property type="evidence" value="ECO:0007669"/>
    <property type="project" value="GOC"/>
</dbReference>
<keyword evidence="7" id="KW-0406">Ion transport</keyword>
<proteinExistence type="inferred from homology"/>
<evidence type="ECO:0000256" key="8">
    <source>
        <dbReference type="ARBA" id="ARBA00023136"/>
    </source>
</evidence>
<name>A0A4X2LSG5_VOMUR</name>
<evidence type="ECO:0000256" key="10">
    <source>
        <dbReference type="ARBA" id="ARBA00023180"/>
    </source>
</evidence>
<gene>
    <name evidence="15" type="primary">P2RX6</name>
</gene>
<evidence type="ECO:0000256" key="1">
    <source>
        <dbReference type="ARBA" id="ARBA00004651"/>
    </source>
</evidence>
<dbReference type="GO" id="GO:0001614">
    <property type="term" value="F:purinergic nucleotide receptor activity"/>
    <property type="evidence" value="ECO:0007669"/>
    <property type="project" value="InterPro"/>
</dbReference>
<dbReference type="InterPro" id="IPR001429">
    <property type="entry name" value="P2X_purnocptor"/>
</dbReference>
<reference evidence="16" key="1">
    <citation type="submission" date="2018-12" db="EMBL/GenBank/DDBJ databases">
        <authorList>
            <person name="Yazar S."/>
        </authorList>
    </citation>
    <scope>NUCLEOTIDE SEQUENCE [LARGE SCALE GENOMIC DNA]</scope>
</reference>
<dbReference type="NCBIfam" id="TIGR00863">
    <property type="entry name" value="P2X"/>
    <property type="match status" value="1"/>
</dbReference>
<comment type="subcellular location">
    <subcellularLocation>
        <location evidence="1">Cell membrane</location>
        <topology evidence="1">Multi-pass membrane protein</topology>
    </subcellularLocation>
</comment>
<evidence type="ECO:0000256" key="4">
    <source>
        <dbReference type="ARBA" id="ARBA00022475"/>
    </source>
</evidence>
<dbReference type="InterPro" id="IPR027309">
    <property type="entry name" value="P2X_extracellular_dom_sf"/>
</dbReference>
<dbReference type="Proteomes" id="UP000314987">
    <property type="component" value="Unassembled WGS sequence"/>
</dbReference>
<keyword evidence="11" id="KW-1071">Ligand-gated ion channel</keyword>
<dbReference type="GO" id="GO:0005886">
    <property type="term" value="C:plasma membrane"/>
    <property type="evidence" value="ECO:0007669"/>
    <property type="project" value="UniProtKB-SubCell"/>
</dbReference>
<keyword evidence="4" id="KW-1003">Cell membrane</keyword>
<dbReference type="FunFam" id="2.60.490.10:FF:000001">
    <property type="entry name" value="P2X purinoceptor"/>
    <property type="match status" value="1"/>
</dbReference>
<keyword evidence="8" id="KW-0472">Membrane</keyword>
<feature type="compositionally biased region" description="Polar residues" evidence="14">
    <location>
        <begin position="419"/>
        <end position="431"/>
    </location>
</feature>
<comment type="similarity">
    <text evidence="2">Belongs to the P2X receptor family.</text>
</comment>
<evidence type="ECO:0000256" key="11">
    <source>
        <dbReference type="ARBA" id="ARBA00023286"/>
    </source>
</evidence>
<evidence type="ECO:0000256" key="6">
    <source>
        <dbReference type="ARBA" id="ARBA00022989"/>
    </source>
</evidence>
<evidence type="ECO:0000256" key="3">
    <source>
        <dbReference type="ARBA" id="ARBA00022448"/>
    </source>
</evidence>
<keyword evidence="9" id="KW-1015">Disulfide bond</keyword>
<dbReference type="GO" id="GO:0033198">
    <property type="term" value="P:response to ATP"/>
    <property type="evidence" value="ECO:0007669"/>
    <property type="project" value="InterPro"/>
</dbReference>
<dbReference type="Ensembl" id="ENSVURT00010030762.1">
    <property type="protein sequence ID" value="ENSVURP00010027003.1"/>
    <property type="gene ID" value="ENSVURG00010020656.1"/>
</dbReference>
<dbReference type="OMA" id="ATMVCDL"/>
<evidence type="ECO:0000256" key="14">
    <source>
        <dbReference type="SAM" id="MobiDB-lite"/>
    </source>
</evidence>
<evidence type="ECO:0000256" key="7">
    <source>
        <dbReference type="ARBA" id="ARBA00023065"/>
    </source>
</evidence>
<feature type="region of interest" description="Disordered" evidence="14">
    <location>
        <begin position="376"/>
        <end position="443"/>
    </location>
</feature>
<protein>
    <submittedName>
        <fullName evidence="15">Purinergic receptor P2X 6</fullName>
    </submittedName>
</protein>
<dbReference type="AlphaFoldDB" id="A0A4X2LSG5"/>
<dbReference type="GeneTree" id="ENSGT01020000230351"/>
<dbReference type="InterPro" id="IPR003049">
    <property type="entry name" value="P2X6_purnocptor"/>
</dbReference>
<dbReference type="PRINTS" id="PR01313">
    <property type="entry name" value="P2X6RECEPTOR"/>
</dbReference>
<reference evidence="15" key="2">
    <citation type="submission" date="2025-08" db="UniProtKB">
        <authorList>
            <consortium name="Ensembl"/>
        </authorList>
    </citation>
    <scope>IDENTIFICATION</scope>
</reference>
<dbReference type="GO" id="GO:0043235">
    <property type="term" value="C:receptor complex"/>
    <property type="evidence" value="ECO:0007669"/>
    <property type="project" value="Ensembl"/>
</dbReference>
<dbReference type="InterPro" id="IPR059116">
    <property type="entry name" value="P2X_receptor"/>
</dbReference>
<dbReference type="PANTHER" id="PTHR10125">
    <property type="entry name" value="P2X PURINOCEPTOR"/>
    <property type="match status" value="1"/>
</dbReference>
<evidence type="ECO:0000256" key="13">
    <source>
        <dbReference type="ARBA" id="ARBA00036634"/>
    </source>
</evidence>
<evidence type="ECO:0000256" key="12">
    <source>
        <dbReference type="ARBA" id="ARBA00023303"/>
    </source>
</evidence>
<dbReference type="PANTHER" id="PTHR10125:SF21">
    <property type="entry name" value="P2X PURINOCEPTOR 6"/>
    <property type="match status" value="1"/>
</dbReference>
<dbReference type="PRINTS" id="PR01307">
    <property type="entry name" value="P2XRECEPTOR"/>
</dbReference>
<keyword evidence="3" id="KW-0813">Transport</keyword>
<dbReference type="STRING" id="29139.ENSVURP00010027003"/>
<keyword evidence="12" id="KW-0407">Ion channel</keyword>
<dbReference type="Gene3D" id="2.60.490.10">
    <property type="entry name" value="atp-gated p2x4 ion channel domain"/>
    <property type="match status" value="1"/>
</dbReference>
<comment type="catalytic activity">
    <reaction evidence="13">
        <text>Ca(2+)(in) = Ca(2+)(out)</text>
        <dbReference type="Rhea" id="RHEA:29671"/>
        <dbReference type="ChEBI" id="CHEBI:29108"/>
    </reaction>
</comment>
<accession>A0A4X2LSG5</accession>
<dbReference type="GO" id="GO:0005524">
    <property type="term" value="F:ATP binding"/>
    <property type="evidence" value="ECO:0007669"/>
    <property type="project" value="InterPro"/>
</dbReference>
<dbReference type="Gene3D" id="1.10.287.940">
    <property type="entry name" value="atp-gated p2x4 ion channel"/>
    <property type="match status" value="1"/>
</dbReference>